<feature type="transmembrane region" description="Helical" evidence="4">
    <location>
        <begin position="57"/>
        <end position="78"/>
    </location>
</feature>
<comment type="subcellular location">
    <subcellularLocation>
        <location evidence="2">Plastid</location>
        <location evidence="2">Chloroplast inner membrane</location>
        <topology evidence="2">Multi-pass membrane protein</topology>
    </subcellularLocation>
</comment>
<dbReference type="PANTHER" id="PTHR33163:SF40">
    <property type="entry name" value="PROTEIN TIC 214"/>
    <property type="match status" value="1"/>
</dbReference>
<reference evidence="6" key="1">
    <citation type="submission" date="2023-03" db="EMBL/GenBank/DDBJ databases">
        <authorList>
            <person name="Gu S."/>
            <person name="Tu T."/>
        </authorList>
    </citation>
    <scope>NUCLEOTIDE SEQUENCE</scope>
</reference>
<accession>A0AAT9ZWQ8</accession>
<dbReference type="EMBL" id="OQ701681">
    <property type="protein sequence ID" value="WNS63419.1"/>
    <property type="molecule type" value="Genomic_DNA"/>
</dbReference>
<feature type="transmembrane region" description="Helical" evidence="4">
    <location>
        <begin position="162"/>
        <end position="191"/>
    </location>
</feature>
<dbReference type="Pfam" id="PF05758">
    <property type="entry name" value="Ycf1"/>
    <property type="match status" value="3"/>
</dbReference>
<evidence type="ECO:0000256" key="4">
    <source>
        <dbReference type="RuleBase" id="RU364085"/>
    </source>
</evidence>
<evidence type="ECO:0000256" key="3">
    <source>
        <dbReference type="ARBA" id="ARBA00022780"/>
    </source>
</evidence>
<name>A0AAT9ZWQ8_9FABA</name>
<evidence type="ECO:0000256" key="2">
    <source>
        <dbReference type="ARBA" id="ARBA00004478"/>
    </source>
</evidence>
<proteinExistence type="inferred from homology"/>
<feature type="transmembrane region" description="Helical" evidence="4">
    <location>
        <begin position="84"/>
        <end position="103"/>
    </location>
</feature>
<dbReference type="InterPro" id="IPR008896">
    <property type="entry name" value="TIC214"/>
</dbReference>
<keyword evidence="4" id="KW-0812">Transmembrane</keyword>
<organism evidence="6">
    <name type="scientific">Phanera erythropoda</name>
    <dbReference type="NCBI Taxonomy" id="3078827"/>
    <lineage>
        <taxon>Eukaryota</taxon>
        <taxon>Viridiplantae</taxon>
        <taxon>Streptophyta</taxon>
        <taxon>Embryophyta</taxon>
        <taxon>Tracheophyta</taxon>
        <taxon>Spermatophyta</taxon>
        <taxon>Magnoliopsida</taxon>
        <taxon>eudicotyledons</taxon>
        <taxon>Gunneridae</taxon>
        <taxon>Pentapetalae</taxon>
        <taxon>rosids</taxon>
        <taxon>fabids</taxon>
        <taxon>Fabales</taxon>
        <taxon>Fabaceae</taxon>
        <taxon>Cercidoideae</taxon>
        <taxon>Cercideae</taxon>
        <taxon>Bauhiniinae</taxon>
        <taxon>Phanera</taxon>
    </lineage>
</organism>
<gene>
    <name evidence="6" type="primary">ycf1</name>
    <name evidence="4" type="synonym">TIC214</name>
</gene>
<sequence length="1759" mass="211623">MFKSFILDYLVSLLMKIMNSVVVVGLYYGFLTTFSIGPSSYLFLLRAGVMEEGTEKKVAATTGFLTGQLIMFISIYYAPLHLALGRPHTITVIALPYLFFHFFCNRPQYYGDIRKNTLMRNLSIQMIFLNNLLFQLLNLFILPSSILVRVINISLFRSNNKILFLTSSLVSWLIGQILFIKSVGFLLDWIQQNNYIQKILFKRSKKYIMYQVRYYMPRIWTILLCIICLSELGRTPVPIMNPYFHKKVKKISEPEEKERGQIEEQQEQNRSAEEDSSPYLFSEENKGSYKIDETEKKEIEKPLVTTLFDYNQWYRPLRYIKNDRFENDIKNEMSQYFFYTCQSDGKERISFTYPPSLSTFVETMQKKMSLFTKEKISYDELYNCWTSTNEQKKDNLSYKFLNRFKVLDKRFLNRLEKRSRLSNDKTKKKYLPRIYDPLLNGSYRGQIKNEIYIKSEETQKKLKFLFKKFKFLFDKTITDPFDKTITDPFDKTITDPKDKTIVNRNKSIEINKKVPRWVYRLIDEFEEMEGEREEIEKEEEEKEEEIEKEEEEKEEEIEIEKEEEEEEEEKEENETVNWDPDIRTREYRRIVIFTDEISKSNGEYEEIFLIDYPPQPDFRRELIKGSMRAQRRKTVIGQFLQSKPHSLLFLDQVANLFEILFDDVLEPLFFIFQIWTGQKVDQARELASLNRWKQLEELKKEEELEKRRIKISEDWDNIHFGQAIRSCLLVTQSIFRKYIRGPLLIITKNIVRILLFQTAEWSEDFTDWKRELHIRCTYNGIPFSETEFPKKWLTEGMHIKILYPFRLKPWHKSKPKKHQKTPKMDFCFLTVLGTETALPFGAASPRKRFDFFNIIFKEIGKRMQKRKKNVFLGFKMKNERTKWIIKKILFVKEIIKKLKKIFLFGLRQRYELSETQKDSTIINSNQMIYESSISIQSINWTDDSLTTEEKIKDLNDRINRIINEIDKSPNDKKKGFILPEINISSNKATYNNKRLDLQKNIWQLLKRKTVRLVRKSHYFLKFFIERAYIDIFLCISNISRINIQLFLESTKEKINKYISNNKANEERINKSIIHFCSTIQKSICTKISKISNTNSQVVFDVSSLSQAYVFYKLSQNPIFNSYKHRVRSFLQNDELSPFVMDEILDNIKEVVLHSKLIRPHSSVTNQWLNWLNVHYQYNLSYKKWSRLVPKKWRNRINKRGMAQNKDLIKWDSSYEKNRFYKKQEQESLLKKKLKKQEQESLLKIKKFKKQHGYDFLAIKSLNSANKKDSLCWNSETTLQVGDALENHRFYGMSKQKLFDNLAFRNFIEDFIYIENTQNTGEISIQNYLGDISHMEKMKNMDRKYFDWGIMNFDRINKMDMEGWVNNDYYLTSRDGKEIYPSDEKKRFFDWMGMNVEIINYSIFISIPNRWFFSKYWLFYNEYRSNPWVIPIKLLFSNFNGNINPKFSENKSITKKKKLELETRNQRETENAGRVALESSFSTQETDFEKDVEWDMKKENRKQKKYKIEEELDFFLTRYWGFQLNWVEDVDEKVTSNLKLSGLVLKAEKNLELILLGYLQRKDLNLDTLGTIKKDESVVDNGLLVIEPIRMFRKNDGKFIMYQTIGPSLIHKNKRQIHQNAQKEREKSYNFYSHINNFDEDTIRHHKMTENKEQKYYDLLVPENILSSRRRRELRILMCLTYRNRNTAFYNEDKVKNRCQVLGKSNEDRDKEKQIFFKFFLWPNYRLEDLACMNRYWFDSNNGSRFSMLRIHMYPRLKIR</sequence>
<evidence type="ECO:0000313" key="6">
    <source>
        <dbReference type="EMBL" id="WNS63419.1"/>
    </source>
</evidence>
<dbReference type="GO" id="GO:0015031">
    <property type="term" value="P:protein transport"/>
    <property type="evidence" value="ECO:0007669"/>
    <property type="project" value="UniProtKB-KW"/>
</dbReference>
<evidence type="ECO:0000256" key="1">
    <source>
        <dbReference type="ARBA" id="ARBA00002515"/>
    </source>
</evidence>
<keyword evidence="4" id="KW-0472">Membrane</keyword>
<feature type="transmembrane region" description="Helical" evidence="4">
    <location>
        <begin position="124"/>
        <end position="142"/>
    </location>
</feature>
<feature type="transmembrane region" description="Helical" evidence="4">
    <location>
        <begin position="20"/>
        <end position="45"/>
    </location>
</feature>
<feature type="region of interest" description="Disordered" evidence="5">
    <location>
        <begin position="254"/>
        <end position="277"/>
    </location>
</feature>
<feature type="region of interest" description="Disordered" evidence="5">
    <location>
        <begin position="529"/>
        <end position="578"/>
    </location>
</feature>
<protein>
    <recommendedName>
        <fullName evidence="4">Protein TIC 214</fullName>
    </recommendedName>
    <alternativeName>
        <fullName evidence="4">Translocon at the inner envelope membrane of chloroplasts 214</fullName>
    </alternativeName>
</protein>
<keyword evidence="3 4" id="KW-1001">Plastid inner membrane</keyword>
<comment type="function">
    <text evidence="1 4">Involved in protein precursor import into chloroplasts. May be part of an intermediate translocation complex acting as a protein-conducting channel at the inner envelope.</text>
</comment>
<comment type="subunit">
    <text evidence="4">Part of the Tic complex.</text>
</comment>
<keyword evidence="4" id="KW-1133">Transmembrane helix</keyword>
<feature type="compositionally biased region" description="Acidic residues" evidence="5">
    <location>
        <begin position="529"/>
        <end position="574"/>
    </location>
</feature>
<keyword evidence="4 6" id="KW-0150">Chloroplast</keyword>
<feature type="transmembrane region" description="Helical" evidence="4">
    <location>
        <begin position="212"/>
        <end position="232"/>
    </location>
</feature>
<keyword evidence="4 6" id="KW-0934">Plastid</keyword>
<reference evidence="6" key="2">
    <citation type="journal article" date="2024" name="Taxon">
        <title>Phylogeny and re-circumscription of Cheniella (Leguminosae: Cercidoideae) based on plastome data and morphology, with description of three new species.</title>
        <authorList>
            <person name="Gu S.-R."/>
            <person name="Zeng Q.-B."/>
            <person name="Clark R."/>
            <person name="Jiang K.-W."/>
            <person name="Perez-Escobar O.A."/>
            <person name="Li S.-J."/>
            <person name="Tan W.-N."/>
            <person name="Xie Z."/>
            <person name="Mattapha S."/>
            <person name="Shi M.-M."/>
            <person name="Wang X.-P."/>
            <person name="Zhao Z.-T."/>
            <person name="Antonelli A."/>
            <person name="Tu T.-Y."/>
            <person name="Wen J."/>
            <person name="Zhang D.-X."/>
        </authorList>
    </citation>
    <scope>NUCLEOTIDE SEQUENCE</scope>
</reference>
<dbReference type="PANTHER" id="PTHR33163">
    <property type="entry name" value="PROTEIN TIC 214-RELATED"/>
    <property type="match status" value="1"/>
</dbReference>
<comment type="similarity">
    <text evidence="4">Belongs to the TIC214 family.</text>
</comment>
<evidence type="ECO:0000256" key="5">
    <source>
        <dbReference type="SAM" id="MobiDB-lite"/>
    </source>
</evidence>
<keyword evidence="4" id="KW-0653">Protein transport</keyword>
<keyword evidence="4" id="KW-0813">Transport</keyword>
<dbReference type="GO" id="GO:0009706">
    <property type="term" value="C:chloroplast inner membrane"/>
    <property type="evidence" value="ECO:0007669"/>
    <property type="project" value="UniProtKB-SubCell"/>
</dbReference>
<geneLocation type="chloroplast" evidence="6"/>